<dbReference type="EC" id="2.7.11.1" evidence="2"/>
<feature type="domain" description="Protein kinase" evidence="15">
    <location>
        <begin position="13"/>
        <end position="282"/>
    </location>
</feature>
<dbReference type="HOGENOM" id="CLU_000288_63_23_1"/>
<comment type="catalytic activity">
    <reaction evidence="8">
        <text>L-threonyl-[protein] + ATP = O-phospho-L-threonyl-[protein] + ADP + H(+)</text>
        <dbReference type="Rhea" id="RHEA:46608"/>
        <dbReference type="Rhea" id="RHEA-COMP:11060"/>
        <dbReference type="Rhea" id="RHEA-COMP:11605"/>
        <dbReference type="ChEBI" id="CHEBI:15378"/>
        <dbReference type="ChEBI" id="CHEBI:30013"/>
        <dbReference type="ChEBI" id="CHEBI:30616"/>
        <dbReference type="ChEBI" id="CHEBI:61977"/>
        <dbReference type="ChEBI" id="CHEBI:456216"/>
        <dbReference type="EC" id="2.7.11.1"/>
    </reaction>
</comment>
<dbReference type="SUPFAM" id="SSF56112">
    <property type="entry name" value="Protein kinase-like (PK-like)"/>
    <property type="match status" value="1"/>
</dbReference>
<evidence type="ECO:0000256" key="5">
    <source>
        <dbReference type="ARBA" id="ARBA00022741"/>
    </source>
</evidence>
<dbReference type="Proteomes" id="UP000014760">
    <property type="component" value="Unassembled WGS sequence"/>
</dbReference>
<dbReference type="PIRSF" id="PIRSF000654">
    <property type="entry name" value="Integrin-linked_kinase"/>
    <property type="match status" value="1"/>
</dbReference>
<dbReference type="PANTHER" id="PTHR11584:SF369">
    <property type="entry name" value="MITOGEN-ACTIVATED PROTEIN KINASE KINASE KINASE 19-RELATED"/>
    <property type="match status" value="1"/>
</dbReference>
<protein>
    <recommendedName>
        <fullName evidence="10">Mitogen-activated protein kinase kinase kinase 19</fullName>
        <ecNumber evidence="2">2.7.11.1</ecNumber>
    </recommendedName>
    <alternativeName>
        <fullName evidence="11">SPS1/STE20-related protein kinase YSK4</fullName>
    </alternativeName>
</protein>
<dbReference type="AlphaFoldDB" id="R7VC98"/>
<organism evidence="16">
    <name type="scientific">Capitella teleta</name>
    <name type="common">Polychaete worm</name>
    <dbReference type="NCBI Taxonomy" id="283909"/>
    <lineage>
        <taxon>Eukaryota</taxon>
        <taxon>Metazoa</taxon>
        <taxon>Spiralia</taxon>
        <taxon>Lophotrochozoa</taxon>
        <taxon>Annelida</taxon>
        <taxon>Polychaeta</taxon>
        <taxon>Sedentaria</taxon>
        <taxon>Scolecida</taxon>
        <taxon>Capitellidae</taxon>
        <taxon>Capitella</taxon>
    </lineage>
</organism>
<dbReference type="EMBL" id="AMQN01004330">
    <property type="status" value="NOT_ANNOTATED_CDS"/>
    <property type="molecule type" value="Genomic_DNA"/>
</dbReference>
<evidence type="ECO:0000256" key="2">
    <source>
        <dbReference type="ARBA" id="ARBA00012513"/>
    </source>
</evidence>
<evidence type="ECO:0000256" key="7">
    <source>
        <dbReference type="ARBA" id="ARBA00022840"/>
    </source>
</evidence>
<evidence type="ECO:0000256" key="10">
    <source>
        <dbReference type="ARBA" id="ARBA00069016"/>
    </source>
</evidence>
<reference evidence="16 18" key="2">
    <citation type="journal article" date="2013" name="Nature">
        <title>Insights into bilaterian evolution from three spiralian genomes.</title>
        <authorList>
            <person name="Simakov O."/>
            <person name="Marletaz F."/>
            <person name="Cho S.J."/>
            <person name="Edsinger-Gonzales E."/>
            <person name="Havlak P."/>
            <person name="Hellsten U."/>
            <person name="Kuo D.H."/>
            <person name="Larsson T."/>
            <person name="Lv J."/>
            <person name="Arendt D."/>
            <person name="Savage R."/>
            <person name="Osoegawa K."/>
            <person name="de Jong P."/>
            <person name="Grimwood J."/>
            <person name="Chapman J.A."/>
            <person name="Shapiro H."/>
            <person name="Aerts A."/>
            <person name="Otillar R.P."/>
            <person name="Terry A.Y."/>
            <person name="Boore J.L."/>
            <person name="Grigoriev I.V."/>
            <person name="Lindberg D.R."/>
            <person name="Seaver E.C."/>
            <person name="Weisblat D.A."/>
            <person name="Putnam N.H."/>
            <person name="Rokhsar D.S."/>
        </authorList>
    </citation>
    <scope>NUCLEOTIDE SEQUENCE</scope>
    <source>
        <strain evidence="16 18">I ESC-2004</strain>
    </source>
</reference>
<evidence type="ECO:0000256" key="4">
    <source>
        <dbReference type="ARBA" id="ARBA00022679"/>
    </source>
</evidence>
<dbReference type="InterPro" id="IPR008271">
    <property type="entry name" value="Ser/Thr_kinase_AS"/>
</dbReference>
<dbReference type="EnsemblMetazoa" id="CapteT105994">
    <property type="protein sequence ID" value="CapteP105994"/>
    <property type="gene ID" value="CapteG105994"/>
</dbReference>
<dbReference type="InterPro" id="IPR011009">
    <property type="entry name" value="Kinase-like_dom_sf"/>
</dbReference>
<dbReference type="STRING" id="283909.R7VC98"/>
<evidence type="ECO:0000256" key="8">
    <source>
        <dbReference type="ARBA" id="ARBA00047899"/>
    </source>
</evidence>
<dbReference type="OrthoDB" id="10020384at2759"/>
<accession>R7VC98</accession>
<evidence type="ECO:0000313" key="18">
    <source>
        <dbReference type="Proteomes" id="UP000014760"/>
    </source>
</evidence>
<dbReference type="Gene3D" id="1.10.510.10">
    <property type="entry name" value="Transferase(Phosphotransferase) domain 1"/>
    <property type="match status" value="1"/>
</dbReference>
<evidence type="ECO:0000313" key="16">
    <source>
        <dbReference type="EMBL" id="ELU16239.1"/>
    </source>
</evidence>
<dbReference type="EMBL" id="KB293237">
    <property type="protein sequence ID" value="ELU16239.1"/>
    <property type="molecule type" value="Genomic_DNA"/>
</dbReference>
<dbReference type="GO" id="GO:0035556">
    <property type="term" value="P:intracellular signal transduction"/>
    <property type="evidence" value="ECO:0007669"/>
    <property type="project" value="UniProtKB-ARBA"/>
</dbReference>
<evidence type="ECO:0000259" key="15">
    <source>
        <dbReference type="PROSITE" id="PS50011"/>
    </source>
</evidence>
<dbReference type="PROSITE" id="PS50011">
    <property type="entry name" value="PROTEIN_KINASE_DOM"/>
    <property type="match status" value="1"/>
</dbReference>
<dbReference type="GO" id="GO:0004674">
    <property type="term" value="F:protein serine/threonine kinase activity"/>
    <property type="evidence" value="ECO:0007669"/>
    <property type="project" value="UniProtKB-KW"/>
</dbReference>
<dbReference type="OMA" id="IEYMAGG"/>
<proteinExistence type="inferred from homology"/>
<dbReference type="InterPro" id="IPR017441">
    <property type="entry name" value="Protein_kinase_ATP_BS"/>
</dbReference>
<keyword evidence="14" id="KW-0175">Coiled coil</keyword>
<dbReference type="PANTHER" id="PTHR11584">
    <property type="entry name" value="SERINE/THREONINE PROTEIN KINASE"/>
    <property type="match status" value="1"/>
</dbReference>
<evidence type="ECO:0000256" key="12">
    <source>
        <dbReference type="PROSITE-ProRule" id="PRU10141"/>
    </source>
</evidence>
<keyword evidence="3 13" id="KW-0723">Serine/threonine-protein kinase</keyword>
<dbReference type="PROSITE" id="PS00107">
    <property type="entry name" value="PROTEIN_KINASE_ATP"/>
    <property type="match status" value="1"/>
</dbReference>
<dbReference type="FunFam" id="1.10.510.10:FF:000331">
    <property type="entry name" value="Mitogen-activated protein kinase kinase kinase 19"/>
    <property type="match status" value="1"/>
</dbReference>
<evidence type="ECO:0000256" key="11">
    <source>
        <dbReference type="ARBA" id="ARBA00080573"/>
    </source>
</evidence>
<keyword evidence="18" id="KW-1185">Reference proteome</keyword>
<feature type="binding site" evidence="12">
    <location>
        <position position="41"/>
    </location>
    <ligand>
        <name>ATP</name>
        <dbReference type="ChEBI" id="CHEBI:30616"/>
    </ligand>
</feature>
<comment type="similarity">
    <text evidence="1">Belongs to the protein kinase superfamily. STE Ser/Thr protein kinase family. STE20 subfamily.</text>
</comment>
<comment type="catalytic activity">
    <reaction evidence="9">
        <text>L-seryl-[protein] + ATP = O-phospho-L-seryl-[protein] + ADP + H(+)</text>
        <dbReference type="Rhea" id="RHEA:17989"/>
        <dbReference type="Rhea" id="RHEA-COMP:9863"/>
        <dbReference type="Rhea" id="RHEA-COMP:11604"/>
        <dbReference type="ChEBI" id="CHEBI:15378"/>
        <dbReference type="ChEBI" id="CHEBI:29999"/>
        <dbReference type="ChEBI" id="CHEBI:30616"/>
        <dbReference type="ChEBI" id="CHEBI:83421"/>
        <dbReference type="ChEBI" id="CHEBI:456216"/>
        <dbReference type="EC" id="2.7.11.1"/>
    </reaction>
</comment>
<evidence type="ECO:0000256" key="1">
    <source>
        <dbReference type="ARBA" id="ARBA00008874"/>
    </source>
</evidence>
<feature type="coiled-coil region" evidence="14">
    <location>
        <begin position="43"/>
        <end position="70"/>
    </location>
</feature>
<dbReference type="GO" id="GO:0005524">
    <property type="term" value="F:ATP binding"/>
    <property type="evidence" value="ECO:0007669"/>
    <property type="project" value="UniProtKB-UniRule"/>
</dbReference>
<evidence type="ECO:0000256" key="14">
    <source>
        <dbReference type="SAM" id="Coils"/>
    </source>
</evidence>
<dbReference type="CDD" id="cd06631">
    <property type="entry name" value="STKc_YSK4"/>
    <property type="match status" value="1"/>
</dbReference>
<dbReference type="PROSITE" id="PS00108">
    <property type="entry name" value="PROTEIN_KINASE_ST"/>
    <property type="match status" value="1"/>
</dbReference>
<dbReference type="SMART" id="SM00220">
    <property type="entry name" value="S_TKc"/>
    <property type="match status" value="1"/>
</dbReference>
<evidence type="ECO:0000256" key="6">
    <source>
        <dbReference type="ARBA" id="ARBA00022777"/>
    </source>
</evidence>
<reference evidence="17" key="3">
    <citation type="submission" date="2015-06" db="UniProtKB">
        <authorList>
            <consortium name="EnsemblMetazoa"/>
        </authorList>
    </citation>
    <scope>IDENTIFICATION</scope>
</reference>
<keyword evidence="4" id="KW-0808">Transferase</keyword>
<evidence type="ECO:0000256" key="13">
    <source>
        <dbReference type="RuleBase" id="RU000304"/>
    </source>
</evidence>
<keyword evidence="6" id="KW-0418">Kinase</keyword>
<keyword evidence="5 12" id="KW-0547">Nucleotide-binding</keyword>
<reference evidence="18" key="1">
    <citation type="submission" date="2012-12" db="EMBL/GenBank/DDBJ databases">
        <authorList>
            <person name="Hellsten U."/>
            <person name="Grimwood J."/>
            <person name="Chapman J.A."/>
            <person name="Shapiro H."/>
            <person name="Aerts A."/>
            <person name="Otillar R.P."/>
            <person name="Terry A.Y."/>
            <person name="Boore J.L."/>
            <person name="Simakov O."/>
            <person name="Marletaz F."/>
            <person name="Cho S.-J."/>
            <person name="Edsinger-Gonzales E."/>
            <person name="Havlak P."/>
            <person name="Kuo D.-H."/>
            <person name="Larsson T."/>
            <person name="Lv J."/>
            <person name="Arendt D."/>
            <person name="Savage R."/>
            <person name="Osoegawa K."/>
            <person name="de Jong P."/>
            <person name="Lindberg D.R."/>
            <person name="Seaver E.C."/>
            <person name="Weisblat D.A."/>
            <person name="Putnam N.H."/>
            <person name="Grigoriev I.V."/>
            <person name="Rokhsar D.S."/>
        </authorList>
    </citation>
    <scope>NUCLEOTIDE SEQUENCE</scope>
    <source>
        <strain evidence="18">I ESC-2004</strain>
    </source>
</reference>
<evidence type="ECO:0000256" key="9">
    <source>
        <dbReference type="ARBA" id="ARBA00048679"/>
    </source>
</evidence>
<sequence length="291" mass="32860">MTNETEEVETIQWKRGNMLGKGAYGTVWCGLTNTGGLIAVKQIELNTDNMNRAEMEYEKIQEEVELLKNLNHSNIVGYLGTSLEEHIVSIFMEFVPGGSIANLLARFGALEEEVFCHYTRQILEGVQYLHSNNVIHRDIKGGNIMLMPNSEIKLIDFGCAKRLCLNMSVGARNKSSSHNRLLKSMRGTPYWMAPEVVKEEGHGTRSDIWSIGCTVFEMASRKPPWSEMPPMAAIFAIGSDSKPVPQLPEKFSPEARQFVQMCLRRDQNKRPSAAQMLNHPFIAKRKKSRIS</sequence>
<evidence type="ECO:0000256" key="3">
    <source>
        <dbReference type="ARBA" id="ARBA00022527"/>
    </source>
</evidence>
<name>R7VC98_CAPTE</name>
<dbReference type="InterPro" id="IPR000719">
    <property type="entry name" value="Prot_kinase_dom"/>
</dbReference>
<evidence type="ECO:0000313" key="17">
    <source>
        <dbReference type="EnsemblMetazoa" id="CapteP105994"/>
    </source>
</evidence>
<gene>
    <name evidence="16" type="ORF">CAPTEDRAFT_105994</name>
</gene>
<dbReference type="Pfam" id="PF00069">
    <property type="entry name" value="Pkinase"/>
    <property type="match status" value="1"/>
</dbReference>
<keyword evidence="7 12" id="KW-0067">ATP-binding</keyword>